<comment type="function">
    <text evidence="1 12">Produces ATP from ADP in the presence of a proton gradient across the membrane.</text>
</comment>
<evidence type="ECO:0000256" key="5">
    <source>
        <dbReference type="ARBA" id="ARBA00022448"/>
    </source>
</evidence>
<protein>
    <recommendedName>
        <fullName evidence="4 12">ATP synthase epsilon chain</fullName>
    </recommendedName>
    <alternativeName>
        <fullName evidence="11 12">ATP synthase F1 sector epsilon subunit</fullName>
    </alternativeName>
    <alternativeName>
        <fullName evidence="10 12">F-ATPase epsilon subunit</fullName>
    </alternativeName>
</protein>
<evidence type="ECO:0000256" key="11">
    <source>
        <dbReference type="ARBA" id="ARBA00031795"/>
    </source>
</evidence>
<evidence type="ECO:0000259" key="15">
    <source>
        <dbReference type="Pfam" id="PF02823"/>
    </source>
</evidence>
<evidence type="ECO:0000256" key="2">
    <source>
        <dbReference type="ARBA" id="ARBA00004202"/>
    </source>
</evidence>
<dbReference type="NCBIfam" id="TIGR01216">
    <property type="entry name" value="ATP_synt_epsi"/>
    <property type="match status" value="1"/>
</dbReference>
<feature type="domain" description="ATP synthase epsilon subunit C-terminal" evidence="14">
    <location>
        <begin position="92"/>
        <end position="138"/>
    </location>
</feature>
<dbReference type="RefSeq" id="WP_204784828.1">
    <property type="nucleotide sequence ID" value="NZ_CALVGD010000048.1"/>
</dbReference>
<accession>A0ABS2GZD1</accession>
<keyword evidence="6 12" id="KW-0406">Ion transport</keyword>
<evidence type="ECO:0000256" key="10">
    <source>
        <dbReference type="ARBA" id="ARBA00030215"/>
    </source>
</evidence>
<evidence type="ECO:0000256" key="8">
    <source>
        <dbReference type="ARBA" id="ARBA00023196"/>
    </source>
</evidence>
<evidence type="ECO:0000256" key="6">
    <source>
        <dbReference type="ARBA" id="ARBA00023065"/>
    </source>
</evidence>
<dbReference type="SUPFAM" id="SSF51344">
    <property type="entry name" value="Epsilon subunit of F1F0-ATP synthase N-terminal domain"/>
    <property type="match status" value="1"/>
</dbReference>
<dbReference type="Gene3D" id="2.60.15.10">
    <property type="entry name" value="F0F1 ATP synthase delta/epsilon subunit, N-terminal"/>
    <property type="match status" value="1"/>
</dbReference>
<dbReference type="PANTHER" id="PTHR13822:SF10">
    <property type="entry name" value="ATP SYNTHASE EPSILON CHAIN, CHLOROPLASTIC"/>
    <property type="match status" value="1"/>
</dbReference>
<evidence type="ECO:0000256" key="1">
    <source>
        <dbReference type="ARBA" id="ARBA00003543"/>
    </source>
</evidence>
<evidence type="ECO:0000256" key="12">
    <source>
        <dbReference type="HAMAP-Rule" id="MF_00530"/>
    </source>
</evidence>
<dbReference type="InterPro" id="IPR020546">
    <property type="entry name" value="ATP_synth_F1_dsu/esu_N"/>
</dbReference>
<dbReference type="InterPro" id="IPR036771">
    <property type="entry name" value="ATPsynth_dsu/esu_N"/>
</dbReference>
<keyword evidence="5 12" id="KW-0813">Transport</keyword>
<comment type="subunit">
    <text evidence="12 13">F-type ATPases have 2 components, CF(1) - the catalytic core - and CF(0) - the membrane proton channel. CF(1) has five subunits: alpha(3), beta(3), gamma(1), delta(1), epsilon(1). CF(0) has three main subunits: a, b and c.</text>
</comment>
<keyword evidence="8 12" id="KW-0139">CF(1)</keyword>
<dbReference type="EMBL" id="JACJKU010000019">
    <property type="protein sequence ID" value="MBM6940468.1"/>
    <property type="molecule type" value="Genomic_DNA"/>
</dbReference>
<keyword evidence="12" id="KW-0375">Hydrogen ion transport</keyword>
<keyword evidence="9 12" id="KW-0066">ATP synthesis</keyword>
<evidence type="ECO:0000256" key="7">
    <source>
        <dbReference type="ARBA" id="ARBA00023136"/>
    </source>
</evidence>
<dbReference type="CDD" id="cd12152">
    <property type="entry name" value="F1-ATPase_delta"/>
    <property type="match status" value="1"/>
</dbReference>
<evidence type="ECO:0000259" key="14">
    <source>
        <dbReference type="Pfam" id="PF00401"/>
    </source>
</evidence>
<evidence type="ECO:0000256" key="9">
    <source>
        <dbReference type="ARBA" id="ARBA00023310"/>
    </source>
</evidence>
<dbReference type="InterPro" id="IPR020547">
    <property type="entry name" value="ATP_synth_F1_esu_C"/>
</dbReference>
<evidence type="ECO:0000256" key="3">
    <source>
        <dbReference type="ARBA" id="ARBA00005712"/>
    </source>
</evidence>
<comment type="caution">
    <text evidence="16">The sequence shown here is derived from an EMBL/GenBank/DDBJ whole genome shotgun (WGS) entry which is preliminary data.</text>
</comment>
<reference evidence="16 17" key="1">
    <citation type="journal article" date="2021" name="Sci. Rep.">
        <title>The distribution of antibiotic resistance genes in chicken gut microbiota commensals.</title>
        <authorList>
            <person name="Juricova H."/>
            <person name="Matiasovicova J."/>
            <person name="Kubasova T."/>
            <person name="Cejkova D."/>
            <person name="Rychlik I."/>
        </authorList>
    </citation>
    <scope>NUCLEOTIDE SEQUENCE [LARGE SCALE GENOMIC DNA]</scope>
    <source>
        <strain evidence="16 17">An574</strain>
    </source>
</reference>
<keyword evidence="7 12" id="KW-0472">Membrane</keyword>
<evidence type="ECO:0000256" key="13">
    <source>
        <dbReference type="RuleBase" id="RU003656"/>
    </source>
</evidence>
<dbReference type="InterPro" id="IPR036794">
    <property type="entry name" value="ATP_F1_dsu/esu_C_sf"/>
</dbReference>
<keyword evidence="17" id="KW-1185">Reference proteome</keyword>
<evidence type="ECO:0000313" key="17">
    <source>
        <dbReference type="Proteomes" id="UP000785625"/>
    </source>
</evidence>
<name>A0ABS2GZD1_9LACO</name>
<comment type="similarity">
    <text evidence="3 12 13">Belongs to the ATPase epsilon chain family.</text>
</comment>
<proteinExistence type="inferred from homology"/>
<dbReference type="NCBIfam" id="NF001846">
    <property type="entry name" value="PRK00571.1-3"/>
    <property type="match status" value="1"/>
</dbReference>
<dbReference type="InterPro" id="IPR001469">
    <property type="entry name" value="ATP_synth_F1_dsu/esu"/>
</dbReference>
<evidence type="ECO:0000256" key="4">
    <source>
        <dbReference type="ARBA" id="ARBA00014480"/>
    </source>
</evidence>
<dbReference type="Pfam" id="PF00401">
    <property type="entry name" value="ATP-synt_DE"/>
    <property type="match status" value="1"/>
</dbReference>
<gene>
    <name evidence="12" type="primary">atpC</name>
    <name evidence="16" type="ORF">H5975_03010</name>
</gene>
<keyword evidence="12" id="KW-1003">Cell membrane</keyword>
<dbReference type="Pfam" id="PF02823">
    <property type="entry name" value="ATP-synt_DE_N"/>
    <property type="match status" value="1"/>
</dbReference>
<comment type="subcellular location">
    <subcellularLocation>
        <location evidence="2 12">Cell membrane</location>
        <topology evidence="2 12">Peripheral membrane protein</topology>
    </subcellularLocation>
</comment>
<organism evidence="16 17">
    <name type="scientific">Limosilactobacillus coleohominis</name>
    <dbReference type="NCBI Taxonomy" id="181675"/>
    <lineage>
        <taxon>Bacteria</taxon>
        <taxon>Bacillati</taxon>
        <taxon>Bacillota</taxon>
        <taxon>Bacilli</taxon>
        <taxon>Lactobacillales</taxon>
        <taxon>Lactobacillaceae</taxon>
        <taxon>Limosilactobacillus</taxon>
    </lineage>
</organism>
<sequence length="141" mass="15284">MADATFHVSIVTPDGTVYNEESTMLVVTTETGELGLMADHLPLIAALTIGELTVKHSDTGDHDTFVAVNGGYVKFDGKNAEVIADSAELQSEIDVNRAKNAKERAEKTIQHAREVEDPDELARGQVHLARALNRLRVSSES</sequence>
<dbReference type="SUPFAM" id="SSF46604">
    <property type="entry name" value="Epsilon subunit of F1F0-ATP synthase C-terminal domain"/>
    <property type="match status" value="1"/>
</dbReference>
<dbReference type="HAMAP" id="MF_00530">
    <property type="entry name" value="ATP_synth_epsil_bac"/>
    <property type="match status" value="1"/>
</dbReference>
<dbReference type="Gene3D" id="1.20.5.440">
    <property type="entry name" value="ATP synthase delta/epsilon subunit, C-terminal domain"/>
    <property type="match status" value="1"/>
</dbReference>
<feature type="domain" description="ATP synthase F1 complex delta/epsilon subunit N-terminal" evidence="15">
    <location>
        <begin position="6"/>
        <end position="87"/>
    </location>
</feature>
<dbReference type="Proteomes" id="UP000785625">
    <property type="component" value="Unassembled WGS sequence"/>
</dbReference>
<evidence type="ECO:0000313" key="16">
    <source>
        <dbReference type="EMBL" id="MBM6940468.1"/>
    </source>
</evidence>
<dbReference type="PANTHER" id="PTHR13822">
    <property type="entry name" value="ATP SYNTHASE DELTA/EPSILON CHAIN"/>
    <property type="match status" value="1"/>
</dbReference>